<reference evidence="1" key="1">
    <citation type="journal article" date="2015" name="Nature">
        <title>Complex archaea that bridge the gap between prokaryotes and eukaryotes.</title>
        <authorList>
            <person name="Spang A."/>
            <person name="Saw J.H."/>
            <person name="Jorgensen S.L."/>
            <person name="Zaremba-Niedzwiedzka K."/>
            <person name="Martijn J."/>
            <person name="Lind A.E."/>
            <person name="van Eijk R."/>
            <person name="Schleper C."/>
            <person name="Guy L."/>
            <person name="Ettema T.J."/>
        </authorList>
    </citation>
    <scope>NUCLEOTIDE SEQUENCE</scope>
</reference>
<gene>
    <name evidence="1" type="ORF">LCGC14_1699960</name>
</gene>
<accession>A0A0F9KIC4</accession>
<feature type="non-terminal residue" evidence="1">
    <location>
        <position position="399"/>
    </location>
</feature>
<organism evidence="1">
    <name type="scientific">marine sediment metagenome</name>
    <dbReference type="NCBI Taxonomy" id="412755"/>
    <lineage>
        <taxon>unclassified sequences</taxon>
        <taxon>metagenomes</taxon>
        <taxon>ecological metagenomes</taxon>
    </lineage>
</organism>
<dbReference type="InterPro" id="IPR027417">
    <property type="entry name" value="P-loop_NTPase"/>
</dbReference>
<dbReference type="AlphaFoldDB" id="A0A0F9KIC4"/>
<sequence>MAERTRVRIGWSRDTREYHPPTNRDELAFQLKAFFGLSYPRKAVCPGHTAPFEALAEAYFAEAPVSIWIASRGFGGKTVALAGLSLMELIAEMDVSLLGGSGEQSARAHKATREAWDNKSTAIVCGACRELNFNTTRCVDCDRKFTDDDSKVELEPPRDFLKDQDPLVTKTVRINIVGEDNRVVETAEMQALTASQKSVRGPHPLRLRMDEADEMDIRIIDAAMGQTMKTDPDRDPQVILASTHHRESGTMTELLKRAAERGWPVHRWCYRETLVDENNPGSWLLPENIEAKRNDVTSRMWRVEYDLEPPSEGGTMFSKEKVDCLFYGDEIDDKLNQLVLLESYDPRGDYVTSADWGRKSDLSVIATTRYDVSPPRLVAWIRMYKQPWPVAIAQYNKLA</sequence>
<comment type="caution">
    <text evidence="1">The sequence shown here is derived from an EMBL/GenBank/DDBJ whole genome shotgun (WGS) entry which is preliminary data.</text>
</comment>
<protein>
    <recommendedName>
        <fullName evidence="2">Terminase large subunit gp17-like C-terminal domain-containing protein</fullName>
    </recommendedName>
</protein>
<dbReference type="EMBL" id="LAZR01015001">
    <property type="protein sequence ID" value="KKM15055.1"/>
    <property type="molecule type" value="Genomic_DNA"/>
</dbReference>
<dbReference type="Gene3D" id="3.30.420.240">
    <property type="match status" value="1"/>
</dbReference>
<dbReference type="Gene3D" id="3.40.50.300">
    <property type="entry name" value="P-loop containing nucleotide triphosphate hydrolases"/>
    <property type="match status" value="1"/>
</dbReference>
<evidence type="ECO:0000313" key="1">
    <source>
        <dbReference type="EMBL" id="KKM15055.1"/>
    </source>
</evidence>
<name>A0A0F9KIC4_9ZZZZ</name>
<proteinExistence type="predicted"/>
<evidence type="ECO:0008006" key="2">
    <source>
        <dbReference type="Google" id="ProtNLM"/>
    </source>
</evidence>